<dbReference type="GO" id="GO:0008168">
    <property type="term" value="F:methyltransferase activity"/>
    <property type="evidence" value="ECO:0007669"/>
    <property type="project" value="UniProtKB-KW"/>
</dbReference>
<dbReference type="InterPro" id="IPR041667">
    <property type="entry name" value="Cupin_8"/>
</dbReference>
<dbReference type="InterPro" id="IPR003347">
    <property type="entry name" value="JmjC_dom"/>
</dbReference>
<feature type="domain" description="JmjC" evidence="1">
    <location>
        <begin position="136"/>
        <end position="302"/>
    </location>
</feature>
<dbReference type="PANTHER" id="PTHR12461:SF105">
    <property type="entry name" value="HYPOXIA-INDUCIBLE FACTOR 1-ALPHA INHIBITOR"/>
    <property type="match status" value="1"/>
</dbReference>
<dbReference type="PROSITE" id="PS51184">
    <property type="entry name" value="JMJC"/>
    <property type="match status" value="1"/>
</dbReference>
<dbReference type="Proteomes" id="UP000039865">
    <property type="component" value="Unassembled WGS sequence"/>
</dbReference>
<dbReference type="CDD" id="cd02208">
    <property type="entry name" value="cupin_RmlC-like"/>
    <property type="match status" value="1"/>
</dbReference>
<evidence type="ECO:0000259" key="1">
    <source>
        <dbReference type="PROSITE" id="PS51184"/>
    </source>
</evidence>
<accession>A0A078AXT4</accession>
<keyword evidence="3" id="KW-1185">Reference proteome</keyword>
<keyword evidence="2" id="KW-0808">Transferase</keyword>
<keyword evidence="2" id="KW-0489">Methyltransferase</keyword>
<evidence type="ECO:0000313" key="3">
    <source>
        <dbReference type="Proteomes" id="UP000039865"/>
    </source>
</evidence>
<gene>
    <name evidence="2" type="primary">Contig17717.g18831</name>
    <name evidence="2" type="ORF">STYLEM_14690</name>
</gene>
<dbReference type="Gene3D" id="2.60.120.650">
    <property type="entry name" value="Cupin"/>
    <property type="match status" value="1"/>
</dbReference>
<protein>
    <submittedName>
        <fullName evidence="2">Lysine-specific demethylase no66-like</fullName>
    </submittedName>
</protein>
<dbReference type="OrthoDB" id="442535at2759"/>
<dbReference type="GO" id="GO:0032259">
    <property type="term" value="P:methylation"/>
    <property type="evidence" value="ECO:0007669"/>
    <property type="project" value="UniProtKB-KW"/>
</dbReference>
<dbReference type="InParanoid" id="A0A078AXT4"/>
<proteinExistence type="predicted"/>
<name>A0A078AXT4_STYLE</name>
<organism evidence="2 3">
    <name type="scientific">Stylonychia lemnae</name>
    <name type="common">Ciliate</name>
    <dbReference type="NCBI Taxonomy" id="5949"/>
    <lineage>
        <taxon>Eukaryota</taxon>
        <taxon>Sar</taxon>
        <taxon>Alveolata</taxon>
        <taxon>Ciliophora</taxon>
        <taxon>Intramacronucleata</taxon>
        <taxon>Spirotrichea</taxon>
        <taxon>Stichotrichia</taxon>
        <taxon>Sporadotrichida</taxon>
        <taxon>Oxytrichidae</taxon>
        <taxon>Stylonychinae</taxon>
        <taxon>Stylonychia</taxon>
    </lineage>
</organism>
<dbReference type="SUPFAM" id="SSF51197">
    <property type="entry name" value="Clavaminate synthase-like"/>
    <property type="match status" value="1"/>
</dbReference>
<dbReference type="Pfam" id="PF13621">
    <property type="entry name" value="Cupin_8"/>
    <property type="match status" value="1"/>
</dbReference>
<dbReference type="AlphaFoldDB" id="A0A078AXT4"/>
<reference evidence="2 3" key="1">
    <citation type="submission" date="2014-06" db="EMBL/GenBank/DDBJ databases">
        <authorList>
            <person name="Swart Estienne"/>
        </authorList>
    </citation>
    <scope>NUCLEOTIDE SEQUENCE [LARGE SCALE GENOMIC DNA]</scope>
    <source>
        <strain evidence="2 3">130c</strain>
    </source>
</reference>
<dbReference type="EMBL" id="CCKQ01013897">
    <property type="protein sequence ID" value="CDW85608.1"/>
    <property type="molecule type" value="Genomic_DNA"/>
</dbReference>
<sequence length="450" mass="52340">MIIKPKQNILKQAEVINQENLFEALIFPMRREEFFEKIFTKKALVIKGFSSKRFKQIVEEQMFDLDLKQMCENTASENIHIWFPKQKQDQQKVKSQKNNKNALKDQDLTIKSIETEDPDLACVSYQRGGASLYFGSSLEFRNIYCKSLAFQMGMNFGAYFTDFSTMGEIETFWSRKGNLTDYHIDFQENFTLQIRGSKIWRFRRSGLEQPLLGYTPHYQNTGNIEEQSKVHLNYHSIDINKQYQNVRDEVYEVQLNEGDILYHPAGIWHQVECVSDESISINFSLRQLRQLECCYQPKFLMPPCLMIPRILKFDLDKSVEKNGKKYSVNLNKDSIVTLNPFYTINKVTDFPQIPKELSEAQYVINGLYGNEDFSSQVRVQIIAKSKQSQSICDLLIKLETKISPQREKTIAVRSQWTLGTLIKLSNLAFNSGLIDIQLKNLIFNGVLVLV</sequence>
<evidence type="ECO:0000313" key="2">
    <source>
        <dbReference type="EMBL" id="CDW85608.1"/>
    </source>
</evidence>
<dbReference type="PANTHER" id="PTHR12461">
    <property type="entry name" value="HYPOXIA-INDUCIBLE FACTOR 1 ALPHA INHIBITOR-RELATED"/>
    <property type="match status" value="1"/>
</dbReference>